<dbReference type="PANTHER" id="PTHR30126">
    <property type="entry name" value="HTH-TYPE TRANSCRIPTIONAL REGULATOR"/>
    <property type="match status" value="1"/>
</dbReference>
<dbReference type="InterPro" id="IPR005119">
    <property type="entry name" value="LysR_subst-bd"/>
</dbReference>
<evidence type="ECO:0000256" key="4">
    <source>
        <dbReference type="ARBA" id="ARBA00023163"/>
    </source>
</evidence>
<keyword evidence="2" id="KW-0805">Transcription regulation</keyword>
<feature type="domain" description="HTH lysR-type" evidence="5">
    <location>
        <begin position="24"/>
        <end position="81"/>
    </location>
</feature>
<keyword evidence="7" id="KW-1185">Reference proteome</keyword>
<dbReference type="Proteomes" id="UP001156836">
    <property type="component" value="Unassembled WGS sequence"/>
</dbReference>
<reference evidence="7" key="1">
    <citation type="journal article" date="2019" name="Int. J. Syst. Evol. Microbiol.">
        <title>The Global Catalogue of Microorganisms (GCM) 10K type strain sequencing project: providing services to taxonomists for standard genome sequencing and annotation.</title>
        <authorList>
            <consortium name="The Broad Institute Genomics Platform"/>
            <consortium name="The Broad Institute Genome Sequencing Center for Infectious Disease"/>
            <person name="Wu L."/>
            <person name="Ma J."/>
        </authorList>
    </citation>
    <scope>NUCLEOTIDE SEQUENCE [LARGE SCALE GENOMIC DNA]</scope>
    <source>
        <strain evidence="7">NBRC 104970</strain>
    </source>
</reference>
<dbReference type="SUPFAM" id="SSF53850">
    <property type="entry name" value="Periplasmic binding protein-like II"/>
    <property type="match status" value="1"/>
</dbReference>
<keyword evidence="3" id="KW-0238">DNA-binding</keyword>
<evidence type="ECO:0000313" key="7">
    <source>
        <dbReference type="Proteomes" id="UP001156836"/>
    </source>
</evidence>
<protein>
    <submittedName>
        <fullName evidence="6">LysR family transcriptional regulator</fullName>
    </submittedName>
</protein>
<evidence type="ECO:0000259" key="5">
    <source>
        <dbReference type="PROSITE" id="PS50931"/>
    </source>
</evidence>
<dbReference type="InterPro" id="IPR000847">
    <property type="entry name" value="LysR_HTH_N"/>
</dbReference>
<dbReference type="InterPro" id="IPR036388">
    <property type="entry name" value="WH-like_DNA-bd_sf"/>
</dbReference>
<gene>
    <name evidence="6" type="ORF">GCM10007860_23720</name>
</gene>
<comment type="similarity">
    <text evidence="1">Belongs to the LysR transcriptional regulatory family.</text>
</comment>
<sequence>MAGASEIYYKDQNIFVDKTDMSEFTLRELQCFNAVVRTGGFQAAAAALHRSHPSVFAAVAKLERQLNLSLLDRSGYRVQATDAGLSFLQRAQTLLREAENLQAHAVQLAMGEESTLRVVIGDVCPRPPILALLSRFFSNCPVTQLDLHFEAIDGPQERLFDNEADLILHHVDKSDPRLEWIALGTTPFVPVVAAGFLPFPVSDDIRPDQMRGFTQCVIRDTARHSAPSNYFIIEGAHQCTVADQLMKKELIVHGMGWGHLPGFLIDQELRDGQLRSIAGRYLPGSVVELVAARRRDRPHGPVAERLWRAIGEHADQWKRSGLALPQGTPG</sequence>
<evidence type="ECO:0000256" key="3">
    <source>
        <dbReference type="ARBA" id="ARBA00023125"/>
    </source>
</evidence>
<dbReference type="InterPro" id="IPR036390">
    <property type="entry name" value="WH_DNA-bd_sf"/>
</dbReference>
<keyword evidence="4" id="KW-0804">Transcription</keyword>
<dbReference type="PANTHER" id="PTHR30126:SF88">
    <property type="entry name" value="TRANSCRIPTIONAL REGULATOR-RELATED"/>
    <property type="match status" value="1"/>
</dbReference>
<dbReference type="EMBL" id="BSOZ01000039">
    <property type="protein sequence ID" value="GLS05222.1"/>
    <property type="molecule type" value="Genomic_DNA"/>
</dbReference>
<name>A0ABQ6BV26_9NEIS</name>
<evidence type="ECO:0000256" key="2">
    <source>
        <dbReference type="ARBA" id="ARBA00023015"/>
    </source>
</evidence>
<dbReference type="SUPFAM" id="SSF46785">
    <property type="entry name" value="Winged helix' DNA-binding domain"/>
    <property type="match status" value="1"/>
</dbReference>
<dbReference type="PROSITE" id="PS50931">
    <property type="entry name" value="HTH_LYSR"/>
    <property type="match status" value="1"/>
</dbReference>
<dbReference type="Pfam" id="PF03466">
    <property type="entry name" value="LysR_substrate"/>
    <property type="match status" value="1"/>
</dbReference>
<evidence type="ECO:0000256" key="1">
    <source>
        <dbReference type="ARBA" id="ARBA00009437"/>
    </source>
</evidence>
<dbReference type="Pfam" id="PF00126">
    <property type="entry name" value="HTH_1"/>
    <property type="match status" value="1"/>
</dbReference>
<dbReference type="Gene3D" id="3.40.190.290">
    <property type="match status" value="1"/>
</dbReference>
<accession>A0ABQ6BV26</accession>
<evidence type="ECO:0000313" key="6">
    <source>
        <dbReference type="EMBL" id="GLS05222.1"/>
    </source>
</evidence>
<proteinExistence type="inferred from homology"/>
<comment type="caution">
    <text evidence="6">The sequence shown here is derived from an EMBL/GenBank/DDBJ whole genome shotgun (WGS) entry which is preliminary data.</text>
</comment>
<dbReference type="Gene3D" id="1.10.10.10">
    <property type="entry name" value="Winged helix-like DNA-binding domain superfamily/Winged helix DNA-binding domain"/>
    <property type="match status" value="1"/>
</dbReference>
<organism evidence="6 7">
    <name type="scientific">Chitiniphilus shinanonensis</name>
    <dbReference type="NCBI Taxonomy" id="553088"/>
    <lineage>
        <taxon>Bacteria</taxon>
        <taxon>Pseudomonadati</taxon>
        <taxon>Pseudomonadota</taxon>
        <taxon>Betaproteobacteria</taxon>
        <taxon>Neisseriales</taxon>
        <taxon>Chitinibacteraceae</taxon>
        <taxon>Chitiniphilus</taxon>
    </lineage>
</organism>